<keyword evidence="1" id="KW-0472">Membrane</keyword>
<feature type="transmembrane region" description="Helical" evidence="1">
    <location>
        <begin position="12"/>
        <end position="32"/>
    </location>
</feature>
<evidence type="ECO:0000313" key="3">
    <source>
        <dbReference type="Proteomes" id="UP000076276"/>
    </source>
</evidence>
<reference evidence="2 3" key="1">
    <citation type="submission" date="2016-03" db="EMBL/GenBank/DDBJ databases">
        <title>Acinetobacter genomospecies 28 strain ANC 4149.</title>
        <authorList>
            <person name="Radolfova-Krizova L."/>
            <person name="Nemec A."/>
        </authorList>
    </citation>
    <scope>NUCLEOTIDE SEQUENCE [LARGE SCALE GENOMIC DNA]</scope>
    <source>
        <strain evidence="2 3">ANC 4149</strain>
    </source>
</reference>
<sequence length="68" mass="7212">MNTHKISPTALLFWSFLAVMLGSISIAVFSGSSFHDNFAFSMMALALTGILISAAFLMVDAVLAVCNP</sequence>
<dbReference type="RefSeq" id="WP_067669269.1">
    <property type="nucleotide sequence ID" value="NZ_CBCSIK010000004.1"/>
</dbReference>
<dbReference type="STRING" id="1806892.AZH43_13265"/>
<protein>
    <submittedName>
        <fullName evidence="2">Uncharacterized protein</fullName>
    </submittedName>
</protein>
<accession>A0A151Y1D0</accession>
<proteinExistence type="predicted"/>
<feature type="transmembrane region" description="Helical" evidence="1">
    <location>
        <begin position="38"/>
        <end position="66"/>
    </location>
</feature>
<gene>
    <name evidence="2" type="ORF">AZH43_13265</name>
</gene>
<dbReference type="OrthoDB" id="6709681at2"/>
<comment type="caution">
    <text evidence="2">The sequence shown here is derived from an EMBL/GenBank/DDBJ whole genome shotgun (WGS) entry which is preliminary data.</text>
</comment>
<keyword evidence="1" id="KW-1133">Transmembrane helix</keyword>
<evidence type="ECO:0000313" key="2">
    <source>
        <dbReference type="EMBL" id="KYQ71790.1"/>
    </source>
</evidence>
<dbReference type="Proteomes" id="UP000076276">
    <property type="component" value="Unassembled WGS sequence"/>
</dbReference>
<dbReference type="EMBL" id="LUAW01000022">
    <property type="protein sequence ID" value="KYQ71790.1"/>
    <property type="molecule type" value="Genomic_DNA"/>
</dbReference>
<dbReference type="AlphaFoldDB" id="A0A151Y1D0"/>
<keyword evidence="3" id="KW-1185">Reference proteome</keyword>
<evidence type="ECO:0000256" key="1">
    <source>
        <dbReference type="SAM" id="Phobius"/>
    </source>
</evidence>
<name>A0A151Y1D0_9GAMM</name>
<organism evidence="2 3">
    <name type="scientific">Acinetobacter pragensis</name>
    <dbReference type="NCBI Taxonomy" id="1806892"/>
    <lineage>
        <taxon>Bacteria</taxon>
        <taxon>Pseudomonadati</taxon>
        <taxon>Pseudomonadota</taxon>
        <taxon>Gammaproteobacteria</taxon>
        <taxon>Moraxellales</taxon>
        <taxon>Moraxellaceae</taxon>
        <taxon>Acinetobacter</taxon>
    </lineage>
</organism>
<keyword evidence="1" id="KW-0812">Transmembrane</keyword>